<feature type="compositionally biased region" description="Basic residues" evidence="12">
    <location>
        <begin position="635"/>
        <end position="646"/>
    </location>
</feature>
<feature type="compositionally biased region" description="Pro residues" evidence="12">
    <location>
        <begin position="450"/>
        <end position="461"/>
    </location>
</feature>
<organism evidence="14 15">
    <name type="scientific">Silurus asotus</name>
    <name type="common">Amur catfish</name>
    <name type="synonym">Parasilurus asotus</name>
    <dbReference type="NCBI Taxonomy" id="30991"/>
    <lineage>
        <taxon>Eukaryota</taxon>
        <taxon>Metazoa</taxon>
        <taxon>Chordata</taxon>
        <taxon>Craniata</taxon>
        <taxon>Vertebrata</taxon>
        <taxon>Euteleostomi</taxon>
        <taxon>Actinopterygii</taxon>
        <taxon>Neopterygii</taxon>
        <taxon>Teleostei</taxon>
        <taxon>Ostariophysi</taxon>
        <taxon>Siluriformes</taxon>
        <taxon>Siluridae</taxon>
        <taxon>Silurus</taxon>
    </lineage>
</organism>
<evidence type="ECO:0000256" key="9">
    <source>
        <dbReference type="ARBA" id="ARBA00068909"/>
    </source>
</evidence>
<dbReference type="CDD" id="cd15522">
    <property type="entry name" value="PHD_TAF3"/>
    <property type="match status" value="1"/>
</dbReference>
<dbReference type="GO" id="GO:0002039">
    <property type="term" value="F:p53 binding"/>
    <property type="evidence" value="ECO:0007669"/>
    <property type="project" value="TreeGrafter"/>
</dbReference>
<dbReference type="PANTHER" id="PTHR46452">
    <property type="entry name" value="TRANSCRIPTION INITIATION FACTOR TFIID SUBUNIT 3"/>
    <property type="match status" value="1"/>
</dbReference>
<dbReference type="SUPFAM" id="SSF57903">
    <property type="entry name" value="FYVE/PHD zinc finger"/>
    <property type="match status" value="1"/>
</dbReference>
<feature type="domain" description="PHD-type" evidence="13">
    <location>
        <begin position="865"/>
        <end position="915"/>
    </location>
</feature>
<reference evidence="14" key="1">
    <citation type="submission" date="2018-07" db="EMBL/GenBank/DDBJ databases">
        <title>Comparative genomics of catfishes provides insights into carnivory and benthic adaptation.</title>
        <authorList>
            <person name="Zhang Y."/>
            <person name="Wang D."/>
            <person name="Peng Z."/>
            <person name="Zheng S."/>
            <person name="Shao F."/>
            <person name="Tao W."/>
        </authorList>
    </citation>
    <scope>NUCLEOTIDE SEQUENCE</scope>
    <source>
        <strain evidence="14">Chongqing</strain>
    </source>
</reference>
<dbReference type="InterPro" id="IPR019786">
    <property type="entry name" value="Zinc_finger_PHD-type_CS"/>
</dbReference>
<keyword evidence="7" id="KW-0539">Nucleus</keyword>
<dbReference type="GO" id="GO:0008270">
    <property type="term" value="F:zinc ion binding"/>
    <property type="evidence" value="ECO:0007669"/>
    <property type="project" value="UniProtKB-KW"/>
</dbReference>
<dbReference type="Pfam" id="PF00628">
    <property type="entry name" value="PHD"/>
    <property type="match status" value="1"/>
</dbReference>
<dbReference type="PROSITE" id="PS50016">
    <property type="entry name" value="ZF_PHD_2"/>
    <property type="match status" value="1"/>
</dbReference>
<evidence type="ECO:0000256" key="1">
    <source>
        <dbReference type="ARBA" id="ARBA00004123"/>
    </source>
</evidence>
<dbReference type="InterPro" id="IPR013083">
    <property type="entry name" value="Znf_RING/FYVE/PHD"/>
</dbReference>
<dbReference type="Gene3D" id="3.30.40.10">
    <property type="entry name" value="Zinc/RING finger domain, C3HC4 (zinc finger)"/>
    <property type="match status" value="1"/>
</dbReference>
<dbReference type="AlphaFoldDB" id="A0AAD5AKF5"/>
<comment type="caution">
    <text evidence="14">The sequence shown here is derived from an EMBL/GenBank/DDBJ whole genome shotgun (WGS) entry which is preliminary data.</text>
</comment>
<evidence type="ECO:0000256" key="7">
    <source>
        <dbReference type="ARBA" id="ARBA00023242"/>
    </source>
</evidence>
<dbReference type="GO" id="GO:0005669">
    <property type="term" value="C:transcription factor TFIID complex"/>
    <property type="evidence" value="ECO:0007669"/>
    <property type="project" value="TreeGrafter"/>
</dbReference>
<keyword evidence="6" id="KW-0804">Transcription</keyword>
<keyword evidence="15" id="KW-1185">Reference proteome</keyword>
<dbReference type="FunFam" id="3.30.40.10:FF:000317">
    <property type="entry name" value="transcription initiation factor TFIID subunit 3"/>
    <property type="match status" value="1"/>
</dbReference>
<feature type="region of interest" description="Disordered" evidence="12">
    <location>
        <begin position="776"/>
        <end position="814"/>
    </location>
</feature>
<feature type="compositionally biased region" description="Acidic residues" evidence="12">
    <location>
        <begin position="166"/>
        <end position="178"/>
    </location>
</feature>
<dbReference type="SMART" id="SM00249">
    <property type="entry name" value="PHD"/>
    <property type="match status" value="1"/>
</dbReference>
<feature type="compositionally biased region" description="Low complexity" evidence="12">
    <location>
        <begin position="274"/>
        <end position="286"/>
    </location>
</feature>
<dbReference type="InterPro" id="IPR001965">
    <property type="entry name" value="Znf_PHD"/>
</dbReference>
<proteinExistence type="inferred from homology"/>
<feature type="compositionally biased region" description="Basic and acidic residues" evidence="12">
    <location>
        <begin position="483"/>
        <end position="522"/>
    </location>
</feature>
<keyword evidence="3 11" id="KW-0863">Zinc-finger</keyword>
<dbReference type="InterPro" id="IPR006565">
    <property type="entry name" value="BTP"/>
</dbReference>
<feature type="region of interest" description="Disordered" evidence="12">
    <location>
        <begin position="164"/>
        <end position="332"/>
    </location>
</feature>
<evidence type="ECO:0000256" key="6">
    <source>
        <dbReference type="ARBA" id="ARBA00023163"/>
    </source>
</evidence>
<feature type="compositionally biased region" description="Polar residues" evidence="12">
    <location>
        <begin position="587"/>
        <end position="602"/>
    </location>
</feature>
<evidence type="ECO:0000256" key="5">
    <source>
        <dbReference type="ARBA" id="ARBA00023015"/>
    </source>
</evidence>
<keyword evidence="4" id="KW-0862">Zinc</keyword>
<evidence type="ECO:0000259" key="13">
    <source>
        <dbReference type="PROSITE" id="PS50016"/>
    </source>
</evidence>
<dbReference type="InterPro" id="IPR009072">
    <property type="entry name" value="Histone-fold"/>
</dbReference>
<dbReference type="GO" id="GO:0045944">
    <property type="term" value="P:positive regulation of transcription by RNA polymerase II"/>
    <property type="evidence" value="ECO:0007669"/>
    <property type="project" value="TreeGrafter"/>
</dbReference>
<dbReference type="EMBL" id="MU551697">
    <property type="protein sequence ID" value="KAI5617777.1"/>
    <property type="molecule type" value="Genomic_DNA"/>
</dbReference>
<sequence length="929" mass="102878">MCESYARSLMRVAVAQLCQALGWDAVQLSACELLSDVLERYLQQLARGCHRYSELYGRTDPGLIDLEQAFGLMGVSVAELEDYINNLEPVGFFHSIPQFPISKSCVLQFPTSSFDTDVRNALRGDKRDYIPEYLPPLAPLHQDEEEEEQVPADMGTSAEAMQVSLGEEEDGEDEENDENWLGPRGSDSPRPEGLLPAAKRPRLGTKPGSSPEWSFEPREPLSSLNAQHMARSPSPPLSIEMVRPTALTPTPGQKPKVSALSPARPKNKSPKRVSGPAPSAISARPPSVTPPKSAQKVGKRSPGRPRSPRSPRPGPTQLGRGWLIPNTDEVSQDGELKDEAIEDSIAAVIARACAGGVGVVDPFAYDSDTDSEGLPKSPPKNILKHPLIQPKLPPILGIKHPPMMPPTSLSATPNRWTLDDSIDEVIRKANQGQGLPCQSPPEPAYFSTPPDSPPTPPPLTLNPPLEQKDHMASSLLKKKLKKDIKTKLKKKDRERLKEKGKDKSKSKEKNKEKKREKERSQGEDITPPWIELPLVGEDRRDAVGGKKEKDKHKDKKKDKEKSKKDKDKRDKGKDRGAKEERRLSLVTKESTSASLPLFSPSSCLHIPSMLPPLQPILPEVLFHSKEIKSKEKDKKKDKKEKKKKKDKEKEREKDRERERPREKEEKKKEKEKKEKVKEKEKPKLEKPTLMAALLASRGKARVAGKRKASRSGVELGDSGHRGRTVHPFNGRLTRVCTPYPFENTPQVEAPVVPQSPVIPRLKLKVGAGQDKIVISKVTPDLEPTPPPPRTPVPRSGPGARMRSPPAPPPPLPPPVVPAPIPPPVLPPPPLPVFQAPASQAKARGCSVVTETVSAYVIRDEWGNKIWICPGCNKPDDGSPMIGCDECDDWYHWPCVGIQAAPPEDQSWFCVKCSGKKKDKKTKKRKRKVH</sequence>
<feature type="compositionally biased region" description="Basic residues" evidence="12">
    <location>
        <begin position="698"/>
        <end position="709"/>
    </location>
</feature>
<feature type="compositionally biased region" description="Basic and acidic residues" evidence="12">
    <location>
        <begin position="647"/>
        <end position="686"/>
    </location>
</feature>
<dbReference type="Pfam" id="PF07524">
    <property type="entry name" value="Bromo_TP"/>
    <property type="match status" value="1"/>
</dbReference>
<feature type="compositionally biased region" description="Pro residues" evidence="12">
    <location>
        <begin position="804"/>
        <end position="814"/>
    </location>
</feature>
<feature type="region of interest" description="Disordered" evidence="12">
    <location>
        <begin position="368"/>
        <end position="387"/>
    </location>
</feature>
<keyword evidence="2" id="KW-0479">Metal-binding</keyword>
<dbReference type="Gene3D" id="1.10.20.10">
    <property type="entry name" value="Histone, subunit A"/>
    <property type="match status" value="1"/>
</dbReference>
<dbReference type="PROSITE" id="PS01359">
    <property type="entry name" value="ZF_PHD_1"/>
    <property type="match status" value="1"/>
</dbReference>
<evidence type="ECO:0000256" key="8">
    <source>
        <dbReference type="ARBA" id="ARBA00060873"/>
    </source>
</evidence>
<name>A0AAD5AKF5_SILAS</name>
<feature type="compositionally biased region" description="Basic and acidic residues" evidence="12">
    <location>
        <begin position="557"/>
        <end position="583"/>
    </location>
</feature>
<dbReference type="InterPro" id="IPR011011">
    <property type="entry name" value="Znf_FYVE_PHD"/>
</dbReference>
<dbReference type="InterPro" id="IPR019787">
    <property type="entry name" value="Znf_PHD-finger"/>
</dbReference>
<evidence type="ECO:0000256" key="3">
    <source>
        <dbReference type="ARBA" id="ARBA00022771"/>
    </source>
</evidence>
<feature type="compositionally biased region" description="Basic and acidic residues" evidence="12">
    <location>
        <begin position="624"/>
        <end position="634"/>
    </location>
</feature>
<comment type="subcellular location">
    <subcellularLocation>
        <location evidence="1">Nucleus</location>
    </subcellularLocation>
</comment>
<keyword evidence="5" id="KW-0805">Transcription regulation</keyword>
<dbReference type="SMART" id="SM00576">
    <property type="entry name" value="BTP"/>
    <property type="match status" value="1"/>
</dbReference>
<gene>
    <name evidence="14" type="ORF">C0J50_22366</name>
</gene>
<evidence type="ECO:0000313" key="15">
    <source>
        <dbReference type="Proteomes" id="UP001205998"/>
    </source>
</evidence>
<feature type="region of interest" description="Disordered" evidence="12">
    <location>
        <begin position="393"/>
        <end position="611"/>
    </location>
</feature>
<comment type="similarity">
    <text evidence="8">Belongs to the TAF3 family.</text>
</comment>
<feature type="compositionally biased region" description="Basic and acidic residues" evidence="12">
    <location>
        <begin position="536"/>
        <end position="548"/>
    </location>
</feature>
<evidence type="ECO:0000256" key="12">
    <source>
        <dbReference type="SAM" id="MobiDB-lite"/>
    </source>
</evidence>
<evidence type="ECO:0000256" key="11">
    <source>
        <dbReference type="PROSITE-ProRule" id="PRU00146"/>
    </source>
</evidence>
<dbReference type="Proteomes" id="UP001205998">
    <property type="component" value="Unassembled WGS sequence"/>
</dbReference>
<evidence type="ECO:0000256" key="4">
    <source>
        <dbReference type="ARBA" id="ARBA00022833"/>
    </source>
</evidence>
<dbReference type="CDD" id="cd22916">
    <property type="entry name" value="HFD_TAF3"/>
    <property type="match status" value="1"/>
</dbReference>
<feature type="compositionally biased region" description="Pro residues" evidence="12">
    <location>
        <begin position="782"/>
        <end position="791"/>
    </location>
</feature>
<dbReference type="PANTHER" id="PTHR46452:SF1">
    <property type="entry name" value="TRANSCRIPTION INITIATION FACTOR TFIID SUBUNIT 3"/>
    <property type="match status" value="1"/>
</dbReference>
<feature type="region of interest" description="Disordered" evidence="12">
    <location>
        <begin position="624"/>
        <end position="731"/>
    </location>
</feature>
<evidence type="ECO:0000256" key="10">
    <source>
        <dbReference type="ARBA" id="ARBA00076309"/>
    </source>
</evidence>
<evidence type="ECO:0000256" key="2">
    <source>
        <dbReference type="ARBA" id="ARBA00022723"/>
    </source>
</evidence>
<dbReference type="GO" id="GO:0046982">
    <property type="term" value="F:protein heterodimerization activity"/>
    <property type="evidence" value="ECO:0007669"/>
    <property type="project" value="InterPro"/>
</dbReference>
<accession>A0AAD5AKF5</accession>
<evidence type="ECO:0000313" key="14">
    <source>
        <dbReference type="EMBL" id="KAI5617777.1"/>
    </source>
</evidence>
<protein>
    <recommendedName>
        <fullName evidence="9">Transcription initiation factor TFIID subunit 3</fullName>
    </recommendedName>
    <alternativeName>
        <fullName evidence="10">TBP-associated factor 3</fullName>
    </alternativeName>
</protein>
<feature type="compositionally biased region" description="Basic residues" evidence="12">
    <location>
        <begin position="297"/>
        <end position="309"/>
    </location>
</feature>